<dbReference type="PANTHER" id="PTHR30373:SF2">
    <property type="entry name" value="UPF0603 PROTEIN YGCG"/>
    <property type="match status" value="1"/>
</dbReference>
<reference evidence="4 5" key="1">
    <citation type="submission" date="2023-05" db="EMBL/GenBank/DDBJ databases">
        <title>Pseudodonghicola sp. nov.</title>
        <authorList>
            <person name="Huang J."/>
        </authorList>
    </citation>
    <scope>NUCLEOTIDE SEQUENCE [LARGE SCALE GENOMIC DNA]</scope>
    <source>
        <strain evidence="4 5">IC7</strain>
    </source>
</reference>
<feature type="region of interest" description="Disordered" evidence="1">
    <location>
        <begin position="368"/>
        <end position="396"/>
    </location>
</feature>
<dbReference type="Gene3D" id="3.10.310.50">
    <property type="match status" value="1"/>
</dbReference>
<dbReference type="Pfam" id="PF04536">
    <property type="entry name" value="TPM_phosphatase"/>
    <property type="match status" value="1"/>
</dbReference>
<dbReference type="Proteomes" id="UP001243757">
    <property type="component" value="Unassembled WGS sequence"/>
</dbReference>
<evidence type="ECO:0000313" key="5">
    <source>
        <dbReference type="Proteomes" id="UP001243757"/>
    </source>
</evidence>
<evidence type="ECO:0000256" key="1">
    <source>
        <dbReference type="SAM" id="MobiDB-lite"/>
    </source>
</evidence>
<sequence>MTRYDLKIAGLIAALVVVIGLALGYGAGLMLGGRGDLPGAPPETPAAFAAAPAEEGTADRLANPAGGTLPGYHDVYVNDYAGLLDPAAEQRLRDEMIELYDHTGIEMTVLTIDSLSDYHHFGPIEPFATALFNAWGIGNAGRNDGVLVLVSLFDRRMRIEIGAGYDAAWDDRMQRVIDEGFLPDFRDDRYQAGIETGVRETIFELTGRYPGTYDTGLLRQGWSWIFWQLSGLGGWLWAVVAVPLAATALALRRYLRLRPRPCSNCGSLMHRLGEAADDAHLDGGQRLEEFLKSVDYDVWACDSCGQMDIHRYRNWFSAFGACPKCGYHTLKTQTEVLVSATTSSTGKKRLTYDCRNCGYHDTELRTIPKVSKSSSGSGRSSFGGGSSSGGGASGSW</sequence>
<feature type="compositionally biased region" description="Gly residues" evidence="1">
    <location>
        <begin position="381"/>
        <end position="396"/>
    </location>
</feature>
<accession>A0ABT7F0I9</accession>
<organism evidence="4 5">
    <name type="scientific">Pseudodonghicola flavimaris</name>
    <dbReference type="NCBI Taxonomy" id="3050036"/>
    <lineage>
        <taxon>Bacteria</taxon>
        <taxon>Pseudomonadati</taxon>
        <taxon>Pseudomonadota</taxon>
        <taxon>Alphaproteobacteria</taxon>
        <taxon>Rhodobacterales</taxon>
        <taxon>Paracoccaceae</taxon>
        <taxon>Pseudodonghicola</taxon>
    </lineage>
</organism>
<keyword evidence="2" id="KW-0812">Transmembrane</keyword>
<evidence type="ECO:0000313" key="4">
    <source>
        <dbReference type="EMBL" id="MDK3018126.1"/>
    </source>
</evidence>
<comment type="caution">
    <text evidence="4">The sequence shown here is derived from an EMBL/GenBank/DDBJ whole genome shotgun (WGS) entry which is preliminary data.</text>
</comment>
<keyword evidence="2" id="KW-1133">Transmembrane helix</keyword>
<feature type="transmembrane region" description="Helical" evidence="2">
    <location>
        <begin position="224"/>
        <end position="251"/>
    </location>
</feature>
<protein>
    <submittedName>
        <fullName evidence="4">TPM domain-containing protein</fullName>
    </submittedName>
</protein>
<feature type="compositionally biased region" description="Low complexity" evidence="1">
    <location>
        <begin position="371"/>
        <end position="380"/>
    </location>
</feature>
<name>A0ABT7F0I9_9RHOB</name>
<dbReference type="EMBL" id="JASNJD010000006">
    <property type="protein sequence ID" value="MDK3018126.1"/>
    <property type="molecule type" value="Genomic_DNA"/>
</dbReference>
<feature type="domain" description="TPM" evidence="3">
    <location>
        <begin position="77"/>
        <end position="200"/>
    </location>
</feature>
<dbReference type="InterPro" id="IPR007621">
    <property type="entry name" value="TPM_dom"/>
</dbReference>
<gene>
    <name evidence="4" type="ORF">QO033_10600</name>
</gene>
<evidence type="ECO:0000256" key="2">
    <source>
        <dbReference type="SAM" id="Phobius"/>
    </source>
</evidence>
<proteinExistence type="predicted"/>
<dbReference type="PANTHER" id="PTHR30373">
    <property type="entry name" value="UPF0603 PROTEIN YGCG"/>
    <property type="match status" value="1"/>
</dbReference>
<dbReference type="RefSeq" id="WP_284480935.1">
    <property type="nucleotide sequence ID" value="NZ_JASNJD010000006.1"/>
</dbReference>
<keyword evidence="2" id="KW-0472">Membrane</keyword>
<keyword evidence="5" id="KW-1185">Reference proteome</keyword>
<evidence type="ECO:0000259" key="3">
    <source>
        <dbReference type="Pfam" id="PF04536"/>
    </source>
</evidence>